<evidence type="ECO:0000256" key="1">
    <source>
        <dbReference type="SAM" id="MobiDB-lite"/>
    </source>
</evidence>
<feature type="region of interest" description="Disordered" evidence="1">
    <location>
        <begin position="40"/>
        <end position="59"/>
    </location>
</feature>
<dbReference type="EMBL" id="CP024308">
    <property type="protein sequence ID" value="AUX78370.1"/>
    <property type="molecule type" value="Genomic_DNA"/>
</dbReference>
<organism evidence="2 3">
    <name type="scientific">Rhizobium fredii</name>
    <name type="common">Sinorhizobium fredii</name>
    <dbReference type="NCBI Taxonomy" id="380"/>
    <lineage>
        <taxon>Bacteria</taxon>
        <taxon>Pseudomonadati</taxon>
        <taxon>Pseudomonadota</taxon>
        <taxon>Alphaproteobacteria</taxon>
        <taxon>Hyphomicrobiales</taxon>
        <taxon>Rhizobiaceae</taxon>
        <taxon>Sinorhizobium/Ensifer group</taxon>
        <taxon>Sinorhizobium</taxon>
    </lineage>
</organism>
<reference evidence="2 3" key="1">
    <citation type="submission" date="2017-10" db="EMBL/GenBank/DDBJ databases">
        <title>Analysis of the genome sequences of Rhizobium populations associated to common bean (phaseolus vulgaris).</title>
        <authorList>
            <person name="Bustos P."/>
            <person name="Santamaria R.I."/>
            <person name="Miranda-Sanchez F."/>
            <person name="Perez-Carrascal O."/>
            <person name="Juarez S."/>
            <person name="Lozano L."/>
            <person name="Martinez-Flores I."/>
            <person name="Vinuesa P."/>
            <person name="Martinez-Romero E."/>
            <person name="Cevallos M.A."/>
            <person name="Romero D."/>
            <person name="Davila G."/>
            <person name="Gonzalez V."/>
        </authorList>
    </citation>
    <scope>NUCLEOTIDE SEQUENCE [LARGE SCALE GENOMIC DNA]</scope>
    <source>
        <strain evidence="2 3">NXT3</strain>
        <plasmid evidence="3">Plasmid psfrenxt3a</plasmid>
    </source>
</reference>
<gene>
    <name evidence="2" type="ORF">NXT3_PA00075</name>
</gene>
<dbReference type="Proteomes" id="UP000239340">
    <property type="component" value="Plasmid pSfreNXT3a"/>
</dbReference>
<keyword evidence="2" id="KW-0614">Plasmid</keyword>
<dbReference type="AlphaFoldDB" id="A0A2L0HA41"/>
<geneLocation type="plasmid" evidence="3">
    <name>psfrenxt3a</name>
</geneLocation>
<protein>
    <submittedName>
        <fullName evidence="2">Uncharacterized protein</fullName>
    </submittedName>
</protein>
<proteinExistence type="predicted"/>
<sequence>MISEVDAYLAAPRKDADELGRNRISNHDRKLERLCGLNSARTSEMKNKRRPKTVDSYRLSRAPPSFRPKFLLITRIDYNW</sequence>
<accession>A0A2L0HA41</accession>
<evidence type="ECO:0000313" key="3">
    <source>
        <dbReference type="Proteomes" id="UP000239340"/>
    </source>
</evidence>
<evidence type="ECO:0000313" key="2">
    <source>
        <dbReference type="EMBL" id="AUX78370.1"/>
    </source>
</evidence>
<name>A0A2L0HA41_RHIFR</name>